<dbReference type="EMBL" id="CACVBS010000013">
    <property type="protein sequence ID" value="CAA7259304.1"/>
    <property type="molecule type" value="Genomic_DNA"/>
</dbReference>
<evidence type="ECO:0000313" key="2">
    <source>
        <dbReference type="EMBL" id="CAA7259304.1"/>
    </source>
</evidence>
<dbReference type="AlphaFoldDB" id="A0A8S0W213"/>
<evidence type="ECO:0000313" key="3">
    <source>
        <dbReference type="Proteomes" id="UP000467700"/>
    </source>
</evidence>
<sequence>MVLILNDTALPHPDEMLISHLLQHFKVVHRSVVQGNMANMDNPLEYHTCIMEATEVLLSIPNLTLSFGSELFAMYLDLFALWLSFLEDDMSEHLTPAAISLMEFMTQDSSTTYPLLLNRSFCFPMLWSSMLFFPHNCSATATCPSHPTTTCLPSSPSASRPYQQPSRTPNDAKHGAPPASHLPPPPSPPLAPPTPSGGVQMMAVVKEEGAQQILQVFVPHPWGPSHWCTNCPELRRSGLFRVLLTLPPPSPSSPSATPSRHPTPPGAVQQRPWCMNGPELRRSGTFRAAM</sequence>
<dbReference type="OrthoDB" id="10500903at2759"/>
<name>A0A8S0W213_CYCAE</name>
<feature type="region of interest" description="Disordered" evidence="1">
    <location>
        <begin position="246"/>
        <end position="290"/>
    </location>
</feature>
<proteinExistence type="predicted"/>
<feature type="compositionally biased region" description="Pro residues" evidence="1">
    <location>
        <begin position="180"/>
        <end position="195"/>
    </location>
</feature>
<organism evidence="2 3">
    <name type="scientific">Cyclocybe aegerita</name>
    <name type="common">Black poplar mushroom</name>
    <name type="synonym">Agrocybe aegerita</name>
    <dbReference type="NCBI Taxonomy" id="1973307"/>
    <lineage>
        <taxon>Eukaryota</taxon>
        <taxon>Fungi</taxon>
        <taxon>Dikarya</taxon>
        <taxon>Basidiomycota</taxon>
        <taxon>Agaricomycotina</taxon>
        <taxon>Agaricomycetes</taxon>
        <taxon>Agaricomycetidae</taxon>
        <taxon>Agaricales</taxon>
        <taxon>Agaricineae</taxon>
        <taxon>Bolbitiaceae</taxon>
        <taxon>Cyclocybe</taxon>
    </lineage>
</organism>
<protein>
    <submittedName>
        <fullName evidence="2">Uncharacterized protein</fullName>
    </submittedName>
</protein>
<comment type="caution">
    <text evidence="2">The sequence shown here is derived from an EMBL/GenBank/DDBJ whole genome shotgun (WGS) entry which is preliminary data.</text>
</comment>
<gene>
    <name evidence="2" type="ORF">AAE3_LOCUS1331</name>
</gene>
<feature type="region of interest" description="Disordered" evidence="1">
    <location>
        <begin position="148"/>
        <end position="198"/>
    </location>
</feature>
<reference evidence="2 3" key="1">
    <citation type="submission" date="2020-01" db="EMBL/GenBank/DDBJ databases">
        <authorList>
            <person name="Gupta K D."/>
        </authorList>
    </citation>
    <scope>NUCLEOTIDE SEQUENCE [LARGE SCALE GENOMIC DNA]</scope>
</reference>
<keyword evidence="3" id="KW-1185">Reference proteome</keyword>
<accession>A0A8S0W213</accession>
<feature type="compositionally biased region" description="Polar residues" evidence="1">
    <location>
        <begin position="148"/>
        <end position="169"/>
    </location>
</feature>
<evidence type="ECO:0000256" key="1">
    <source>
        <dbReference type="SAM" id="MobiDB-lite"/>
    </source>
</evidence>
<dbReference type="Proteomes" id="UP000467700">
    <property type="component" value="Unassembled WGS sequence"/>
</dbReference>